<evidence type="ECO:0000313" key="3">
    <source>
        <dbReference type="EMBL" id="HJH44389.1"/>
    </source>
</evidence>
<feature type="region of interest" description="Disordered" evidence="1">
    <location>
        <begin position="203"/>
        <end position="256"/>
    </location>
</feature>
<feature type="domain" description="DUF2229" evidence="2">
    <location>
        <begin position="17"/>
        <end position="190"/>
    </location>
</feature>
<gene>
    <name evidence="3" type="ORF">K8V16_11425</name>
</gene>
<dbReference type="Pfam" id="PF09989">
    <property type="entry name" value="DUF2229"/>
    <property type="match status" value="1"/>
</dbReference>
<reference evidence="3" key="2">
    <citation type="submission" date="2021-09" db="EMBL/GenBank/DDBJ databases">
        <authorList>
            <person name="Gilroy R."/>
        </authorList>
    </citation>
    <scope>NUCLEOTIDE SEQUENCE</scope>
    <source>
        <strain evidence="3">USAMLcec12-2067</strain>
    </source>
</reference>
<dbReference type="PANTHER" id="PTHR32329">
    <property type="entry name" value="BIFUNCTIONAL PROTEIN [INCLUDES 2-HYDROXYACYL-COA DEHYDRATASE (N-TER) AND ITS ACTIVATOR DOMAIN (C_TERM)-RELATED"/>
    <property type="match status" value="1"/>
</dbReference>
<dbReference type="Proteomes" id="UP000789325">
    <property type="component" value="Unassembled WGS sequence"/>
</dbReference>
<reference evidence="3" key="1">
    <citation type="journal article" date="2021" name="PeerJ">
        <title>Extensive microbial diversity within the chicken gut microbiome revealed by metagenomics and culture.</title>
        <authorList>
            <person name="Gilroy R."/>
            <person name="Ravi A."/>
            <person name="Getino M."/>
            <person name="Pursley I."/>
            <person name="Horton D.L."/>
            <person name="Alikhan N.F."/>
            <person name="Baker D."/>
            <person name="Gharbi K."/>
            <person name="Hall N."/>
            <person name="Watson M."/>
            <person name="Adriaenssens E.M."/>
            <person name="Foster-Nyarko E."/>
            <person name="Jarju S."/>
            <person name="Secka A."/>
            <person name="Antonio M."/>
            <person name="Oren A."/>
            <person name="Chaudhuri R.R."/>
            <person name="La Ragione R."/>
            <person name="Hildebrand F."/>
            <person name="Pallen M.J."/>
        </authorList>
    </citation>
    <scope>NUCLEOTIDE SEQUENCE</scope>
    <source>
        <strain evidence="3">USAMLcec12-2067</strain>
    </source>
</reference>
<organism evidence="3 4">
    <name type="scientific">Rubneribacter badeniensis</name>
    <dbReference type="NCBI Taxonomy" id="2070688"/>
    <lineage>
        <taxon>Bacteria</taxon>
        <taxon>Bacillati</taxon>
        <taxon>Actinomycetota</taxon>
        <taxon>Coriobacteriia</taxon>
        <taxon>Eggerthellales</taxon>
        <taxon>Eggerthellaceae</taxon>
        <taxon>Rubneribacter</taxon>
    </lineage>
</organism>
<dbReference type="EMBL" id="DYZL01000232">
    <property type="protein sequence ID" value="HJH44389.1"/>
    <property type="molecule type" value="Genomic_DNA"/>
</dbReference>
<feature type="compositionally biased region" description="Low complexity" evidence="1">
    <location>
        <begin position="203"/>
        <end position="216"/>
    </location>
</feature>
<accession>A0A9D3AE10</accession>
<dbReference type="PANTHER" id="PTHR32329:SF2">
    <property type="entry name" value="BIFUNCTIONAL PROTEIN [INCLUDES 2-HYDROXYACYL-COA DEHYDRATASE (N-TER) AND ITS ACTIVATOR DOMAIN (C_TERM)"/>
    <property type="match status" value="1"/>
</dbReference>
<dbReference type="InterPro" id="IPR051805">
    <property type="entry name" value="Dehydratase_Activator_Redct"/>
</dbReference>
<dbReference type="InterPro" id="IPR018709">
    <property type="entry name" value="CoA_activase_DUF2229"/>
</dbReference>
<dbReference type="Gene3D" id="3.40.50.11900">
    <property type="match status" value="1"/>
</dbReference>
<proteinExistence type="predicted"/>
<evidence type="ECO:0000259" key="2">
    <source>
        <dbReference type="Pfam" id="PF09989"/>
    </source>
</evidence>
<name>A0A9D3AE10_9ACTN</name>
<dbReference type="AlphaFoldDB" id="A0A9D3AE10"/>
<comment type="caution">
    <text evidence="3">The sequence shown here is derived from an EMBL/GenBank/DDBJ whole genome shotgun (WGS) entry which is preliminary data.</text>
</comment>
<sequence length="431" mass="45465">MGSPGFPTKAAHEGVRRIGMPRALLFHRYGPLWTTFFEALGREVVLSEPTDKGTVERGDALSNDECCLASKVYLGHVASLLDTDACDAVFVPSIANVGLHRGFCTKFQALPDLVANTFADERVCVLSCLVNEREEKTGMKEALLGVAAQLGAGSREAKRAWKAAAHAQTQAERFAAARQMRALTTLERAREAARDDEAAAYSARAARGTGRTTSARGVDDAGGTDGTNGMDDANRDAGTGRPNGTTSAGSAGPRMAAAVNARAMGRTGSERAAVALPGAQPQRTAPEAPLGILLAAHPYVAHDPYLGGTLVDLLEGMGAIVLFTDETDRKRALQASFGFSSTLPWIVNRELVGSLMLLHEHVDGIVLVSAFPCGPDSMTDDAIVRCIQGKPILNLTIDAQSGTAGLETRMESFVDILRYQGKGGYVHGADA</sequence>
<evidence type="ECO:0000313" key="4">
    <source>
        <dbReference type="Proteomes" id="UP000789325"/>
    </source>
</evidence>
<protein>
    <submittedName>
        <fullName evidence="3">Acyl-CoA dehydratase activase-related protein</fullName>
    </submittedName>
</protein>
<evidence type="ECO:0000256" key="1">
    <source>
        <dbReference type="SAM" id="MobiDB-lite"/>
    </source>
</evidence>